<evidence type="ECO:0000313" key="1">
    <source>
        <dbReference type="EMBL" id="SEM59652.1"/>
    </source>
</evidence>
<name>A0A1H7ZM53_9FLAO</name>
<evidence type="ECO:0008006" key="3">
    <source>
        <dbReference type="Google" id="ProtNLM"/>
    </source>
</evidence>
<dbReference type="EMBL" id="FOBV01000004">
    <property type="protein sequence ID" value="SEM59652.1"/>
    <property type="molecule type" value="Genomic_DNA"/>
</dbReference>
<dbReference type="AlphaFoldDB" id="A0A1H7ZM53"/>
<sequence>MKKTIKSFKDFEIKKSPLSTMKGGTSTTVMIETGYTENEYPDNGNGEPDFDYEPVVVEIPSKPKKKLGTN</sequence>
<keyword evidence="2" id="KW-1185">Reference proteome</keyword>
<dbReference type="OrthoDB" id="9846076at2"/>
<dbReference type="RefSeq" id="WP_090000048.1">
    <property type="nucleotide sequence ID" value="NZ_DAMCDB010000007.1"/>
</dbReference>
<accession>A0A1H7ZM53</accession>
<dbReference type="Proteomes" id="UP000199450">
    <property type="component" value="Unassembled WGS sequence"/>
</dbReference>
<reference evidence="2" key="1">
    <citation type="submission" date="2016-10" db="EMBL/GenBank/DDBJ databases">
        <authorList>
            <person name="Varghese N."/>
            <person name="Submissions S."/>
        </authorList>
    </citation>
    <scope>NUCLEOTIDE SEQUENCE [LARGE SCALE GENOMIC DNA]</scope>
    <source>
        <strain evidence="2">DSM 17453</strain>
    </source>
</reference>
<evidence type="ECO:0000313" key="2">
    <source>
        <dbReference type="Proteomes" id="UP000199450"/>
    </source>
</evidence>
<gene>
    <name evidence="1" type="ORF">SAMN05421856_104383</name>
</gene>
<protein>
    <recommendedName>
        <fullName evidence="3">Serine endopeptidase inhibitors</fullName>
    </recommendedName>
</protein>
<proteinExistence type="predicted"/>
<organism evidence="1 2">
    <name type="scientific">Chryseobacterium taichungense</name>
    <dbReference type="NCBI Taxonomy" id="295069"/>
    <lineage>
        <taxon>Bacteria</taxon>
        <taxon>Pseudomonadati</taxon>
        <taxon>Bacteroidota</taxon>
        <taxon>Flavobacteriia</taxon>
        <taxon>Flavobacteriales</taxon>
        <taxon>Weeksellaceae</taxon>
        <taxon>Chryseobacterium group</taxon>
        <taxon>Chryseobacterium</taxon>
    </lineage>
</organism>
<dbReference type="STRING" id="295069.SAMN05421856_104383"/>